<comment type="catalytic activity">
    <reaction evidence="1">
        <text>5-carboxymethoxyuridine(34) in tRNA + S-adenosyl-L-methionine = 5-methoxycarbonylmethoxyuridine(34) in tRNA + S-adenosyl-L-homocysteine</text>
        <dbReference type="Rhea" id="RHEA:54080"/>
        <dbReference type="Rhea" id="RHEA-COMP:13383"/>
        <dbReference type="Rhea" id="RHEA-COMP:13781"/>
        <dbReference type="ChEBI" id="CHEBI:57856"/>
        <dbReference type="ChEBI" id="CHEBI:59789"/>
        <dbReference type="ChEBI" id="CHEBI:136879"/>
        <dbReference type="ChEBI" id="CHEBI:138053"/>
    </reaction>
</comment>
<comment type="similarity">
    <text evidence="1">Belongs to the class I-like SAM-binding methyltransferase superfamily. CmoM family.</text>
</comment>
<dbReference type="OrthoDB" id="4697647at2"/>
<dbReference type="Pfam" id="PF08241">
    <property type="entry name" value="Methyltransf_11"/>
    <property type="match status" value="1"/>
</dbReference>
<dbReference type="PANTHER" id="PTHR43861">
    <property type="entry name" value="TRANS-ACONITATE 2-METHYLTRANSFERASE-RELATED"/>
    <property type="match status" value="1"/>
</dbReference>
<feature type="domain" description="Methyltransferase type 11" evidence="2">
    <location>
        <begin position="59"/>
        <end position="157"/>
    </location>
</feature>
<dbReference type="InterPro" id="IPR013216">
    <property type="entry name" value="Methyltransf_11"/>
</dbReference>
<organism evidence="3 4">
    <name type="scientific">Cellvibrio japonicus (strain Ueda107)</name>
    <name type="common">Pseudomonas fluorescens subsp. cellulosa</name>
    <dbReference type="NCBI Taxonomy" id="498211"/>
    <lineage>
        <taxon>Bacteria</taxon>
        <taxon>Pseudomonadati</taxon>
        <taxon>Pseudomonadota</taxon>
        <taxon>Gammaproteobacteria</taxon>
        <taxon>Cellvibrionales</taxon>
        <taxon>Cellvibrionaceae</taxon>
        <taxon>Cellvibrio</taxon>
    </lineage>
</organism>
<dbReference type="InterPro" id="IPR033664">
    <property type="entry name" value="Cmo5U_methylTrfase"/>
</dbReference>
<keyword evidence="1" id="KW-0949">S-adenosyl-L-methionine</keyword>
<gene>
    <name evidence="3" type="primary">smtA</name>
    <name evidence="1" type="synonym">cmoM</name>
    <name evidence="3" type="ordered locus">CJA_1651</name>
</gene>
<keyword evidence="1" id="KW-0808">Transferase</keyword>
<keyword evidence="1" id="KW-0489">Methyltransferase</keyword>
<dbReference type="HAMAP" id="MF_02057">
    <property type="entry name" value="tRNA_methyltr_CmoM"/>
    <property type="match status" value="1"/>
</dbReference>
<dbReference type="EMBL" id="CP000934">
    <property type="protein sequence ID" value="ACE85161.1"/>
    <property type="molecule type" value="Genomic_DNA"/>
</dbReference>
<keyword evidence="4" id="KW-1185">Reference proteome</keyword>
<dbReference type="InterPro" id="IPR029063">
    <property type="entry name" value="SAM-dependent_MTases_sf"/>
</dbReference>
<feature type="binding site" evidence="1">
    <location>
        <begin position="62"/>
        <end position="63"/>
    </location>
    <ligand>
        <name>S-adenosyl-L-methionine</name>
        <dbReference type="ChEBI" id="CHEBI:59789"/>
    </ligand>
</feature>
<feature type="binding site" evidence="1">
    <location>
        <position position="83"/>
    </location>
    <ligand>
        <name>S-adenosyl-L-methionine</name>
        <dbReference type="ChEBI" id="CHEBI:59789"/>
    </ligand>
</feature>
<dbReference type="STRING" id="498211.CJA_1651"/>
<dbReference type="GO" id="GO:0097697">
    <property type="term" value="F:tRNA (5-carboxymethoxyuridine(34)-5-O)-methyltransferase activity"/>
    <property type="evidence" value="ECO:0007669"/>
    <property type="project" value="UniProtKB-UniRule"/>
</dbReference>
<protein>
    <recommendedName>
        <fullName evidence="1">tRNA 5-carboxymethoxyuridine methyltransferase</fullName>
        <ecNumber evidence="1">2.1.1.-</ecNumber>
    </recommendedName>
    <alternativeName>
        <fullName evidence="1">cmo5U methyltransferase</fullName>
    </alternativeName>
</protein>
<comment type="function">
    <text evidence="1">Catalyzes the methylation of 5-carboxymethoxyuridine (cmo5U) to form 5-methoxycarbonylmethoxyuridine (mcmo5U) at position 34 in tRNAs.</text>
</comment>
<evidence type="ECO:0000313" key="3">
    <source>
        <dbReference type="EMBL" id="ACE85161.1"/>
    </source>
</evidence>
<keyword evidence="1" id="KW-0819">tRNA processing</keyword>
<dbReference type="RefSeq" id="WP_012487275.1">
    <property type="nucleotide sequence ID" value="NC_010995.1"/>
</dbReference>
<dbReference type="eggNOG" id="COG2227">
    <property type="taxonomic scope" value="Bacteria"/>
</dbReference>
<evidence type="ECO:0000313" key="4">
    <source>
        <dbReference type="Proteomes" id="UP000001036"/>
    </source>
</evidence>
<dbReference type="GO" id="GO:0006400">
    <property type="term" value="P:tRNA modification"/>
    <property type="evidence" value="ECO:0007669"/>
    <property type="project" value="UniProtKB-UniRule"/>
</dbReference>
<dbReference type="GO" id="GO:0032259">
    <property type="term" value="P:methylation"/>
    <property type="evidence" value="ECO:0007669"/>
    <property type="project" value="UniProtKB-KW"/>
</dbReference>
<dbReference type="HOGENOM" id="CLU_061533_0_0_6"/>
<dbReference type="Gene3D" id="3.40.50.150">
    <property type="entry name" value="Vaccinia Virus protein VP39"/>
    <property type="match status" value="1"/>
</dbReference>
<dbReference type="GO" id="GO:0008757">
    <property type="term" value="F:S-adenosylmethionine-dependent methyltransferase activity"/>
    <property type="evidence" value="ECO:0007669"/>
    <property type="project" value="InterPro"/>
</dbReference>
<comment type="caution">
    <text evidence="1">Lacks conserved residue(s) required for the propagation of feature annotation.</text>
</comment>
<evidence type="ECO:0000256" key="1">
    <source>
        <dbReference type="HAMAP-Rule" id="MF_02057"/>
    </source>
</evidence>
<accession>B3PES7</accession>
<feature type="binding site" evidence="1">
    <location>
        <position position="32"/>
    </location>
    <ligand>
        <name>S-adenosyl-L-methionine</name>
        <dbReference type="ChEBI" id="CHEBI:59789"/>
    </ligand>
</feature>
<dbReference type="CDD" id="cd02440">
    <property type="entry name" value="AdoMet_MTases"/>
    <property type="match status" value="1"/>
</dbReference>
<dbReference type="AlphaFoldDB" id="B3PES7"/>
<dbReference type="EC" id="2.1.1.-" evidence="1"/>
<evidence type="ECO:0000259" key="2">
    <source>
        <dbReference type="Pfam" id="PF08241"/>
    </source>
</evidence>
<proteinExistence type="inferred from homology"/>
<name>B3PES7_CELJU</name>
<feature type="binding site" evidence="1">
    <location>
        <position position="130"/>
    </location>
    <ligand>
        <name>S-adenosyl-L-methionine</name>
        <dbReference type="ChEBI" id="CHEBI:59789"/>
    </ligand>
</feature>
<dbReference type="KEGG" id="cja:CJA_1651"/>
<dbReference type="Proteomes" id="UP000001036">
    <property type="component" value="Chromosome"/>
</dbReference>
<reference evidence="3 4" key="1">
    <citation type="journal article" date="2008" name="J. Bacteriol.">
        <title>Insights into plant cell wall degradation from the genome sequence of the soil bacterium Cellvibrio japonicus.</title>
        <authorList>
            <person name="Deboy R.T."/>
            <person name="Mongodin E.F."/>
            <person name="Fouts D.E."/>
            <person name="Tailford L.E."/>
            <person name="Khouri H."/>
            <person name="Emerson J.B."/>
            <person name="Mohamoud Y."/>
            <person name="Watkins K."/>
            <person name="Henrissat B."/>
            <person name="Gilbert H.J."/>
            <person name="Nelson K.E."/>
        </authorList>
    </citation>
    <scope>NUCLEOTIDE SEQUENCE [LARGE SCALE GENOMIC DNA]</scope>
    <source>
        <strain evidence="3 4">Ueda107</strain>
    </source>
</reference>
<dbReference type="SUPFAM" id="SSF53335">
    <property type="entry name" value="S-adenosyl-L-methionine-dependent methyltransferases"/>
    <property type="match status" value="1"/>
</dbReference>
<sequence>MAKQPDNQDRNFDDLAKRFRKNIYGGLKGDVRLAVLERDCLACLPIAPFQQPGNRWRILDAGGGQGQFSLQLAAAGHEVVLCDISAEMLKLAEAHITHCQLQDRVTLVHAAIQDLPRVIDDHRFDFVICHAVMEWMQDPQSLLPCLLNYLKPEGYLSLTFYNLHSLIYKNLLRTNFKKIRSRDYAGQKGSLTPINPLMPEQVLQWVGELPLQLLSHSGIRVFHDYIFDEEKRERDPAGLVEMELLFSQQEPYRSLGRYQHLLLQHKHLETSEKLPALPSRR</sequence>